<dbReference type="EMBL" id="LR797307">
    <property type="protein sequence ID" value="CAB4200661.1"/>
    <property type="molecule type" value="Genomic_DNA"/>
</dbReference>
<evidence type="ECO:0000313" key="10">
    <source>
        <dbReference type="EMBL" id="CAB4218549.1"/>
    </source>
</evidence>
<evidence type="ECO:0000313" key="3">
    <source>
        <dbReference type="EMBL" id="CAB4164205.1"/>
    </source>
</evidence>
<protein>
    <submittedName>
        <fullName evidence="7">Uncharacterized protein</fullName>
    </submittedName>
</protein>
<evidence type="ECO:0000313" key="2">
    <source>
        <dbReference type="EMBL" id="CAB4146504.1"/>
    </source>
</evidence>
<feature type="region of interest" description="Disordered" evidence="1">
    <location>
        <begin position="183"/>
        <end position="203"/>
    </location>
</feature>
<dbReference type="EMBL" id="LR796763">
    <property type="protein sequence ID" value="CAB4164205.1"/>
    <property type="molecule type" value="Genomic_DNA"/>
</dbReference>
<name>A0A6J5R6C8_9CAUD</name>
<evidence type="ECO:0000313" key="7">
    <source>
        <dbReference type="EMBL" id="CAB4187264.1"/>
    </source>
</evidence>
<dbReference type="EMBL" id="LR797405">
    <property type="protein sequence ID" value="CAB4213922.1"/>
    <property type="molecule type" value="Genomic_DNA"/>
</dbReference>
<proteinExistence type="predicted"/>
<evidence type="ECO:0000313" key="8">
    <source>
        <dbReference type="EMBL" id="CAB4200661.1"/>
    </source>
</evidence>
<evidence type="ECO:0000256" key="1">
    <source>
        <dbReference type="SAM" id="MobiDB-lite"/>
    </source>
</evidence>
<dbReference type="EMBL" id="LR797463">
    <property type="protein sequence ID" value="CAB4218549.1"/>
    <property type="molecule type" value="Genomic_DNA"/>
</dbReference>
<reference evidence="7" key="1">
    <citation type="submission" date="2020-05" db="EMBL/GenBank/DDBJ databases">
        <authorList>
            <person name="Chiriac C."/>
            <person name="Salcher M."/>
            <person name="Ghai R."/>
            <person name="Kavagutti S V."/>
        </authorList>
    </citation>
    <scope>NUCLEOTIDE SEQUENCE</scope>
</reference>
<evidence type="ECO:0000313" key="5">
    <source>
        <dbReference type="EMBL" id="CAB4177808.1"/>
    </source>
</evidence>
<organism evidence="7">
    <name type="scientific">uncultured Caudovirales phage</name>
    <dbReference type="NCBI Taxonomy" id="2100421"/>
    <lineage>
        <taxon>Viruses</taxon>
        <taxon>Duplodnaviria</taxon>
        <taxon>Heunggongvirae</taxon>
        <taxon>Uroviricota</taxon>
        <taxon>Caudoviricetes</taxon>
        <taxon>Peduoviridae</taxon>
        <taxon>Maltschvirus</taxon>
        <taxon>Maltschvirus maltsch</taxon>
    </lineage>
</organism>
<evidence type="ECO:0000313" key="11">
    <source>
        <dbReference type="EMBL" id="CAB5229103.1"/>
    </source>
</evidence>
<dbReference type="EMBL" id="LR796953">
    <property type="protein sequence ID" value="CAB4177808.1"/>
    <property type="molecule type" value="Genomic_DNA"/>
</dbReference>
<dbReference type="EMBL" id="LR798397">
    <property type="protein sequence ID" value="CAB5229103.1"/>
    <property type="molecule type" value="Genomic_DNA"/>
</dbReference>
<evidence type="ECO:0000313" key="6">
    <source>
        <dbReference type="EMBL" id="CAB4183856.1"/>
    </source>
</evidence>
<dbReference type="EMBL" id="LR797102">
    <property type="protein sequence ID" value="CAB4187264.1"/>
    <property type="molecule type" value="Genomic_DNA"/>
</dbReference>
<gene>
    <name evidence="5" type="ORF">UFOVP1006_60</name>
    <name evidence="6" type="ORF">UFOVP1096_20</name>
    <name evidence="7" type="ORF">UFOVP1157_7</name>
    <name evidence="8" type="ORF">UFOVP1347_57</name>
    <name evidence="9" type="ORF">UFOVP1455_11</name>
    <name evidence="11" type="ORF">UFOVP1543_11</name>
    <name evidence="10" type="ORF">UFOVP1606_31</name>
    <name evidence="2" type="ORF">UFOVP497_28</name>
    <name evidence="3" type="ORF">UFOVP834_4</name>
    <name evidence="4" type="ORF">UFOVP922_7</name>
</gene>
<sequence>MSTQTAPFRIVKFWTEYQRKASGLVPIDKVEYCGIGMAGKTTTVARISDLKRVRETPDPDDVASNMARGRWEFIEKHYLAWKAGQAVPEHGTPLAAWPGITAEQADVFRTAGLRSVEDIAAATDSVINRIQLPGVREIQQTAKRFLEAQDSNKTVIALEEKDKQIGALTEQLEELRQIVLANQAEAAKPRRGRPPNAPDEATV</sequence>
<evidence type="ECO:0000313" key="4">
    <source>
        <dbReference type="EMBL" id="CAB4172350.1"/>
    </source>
</evidence>
<dbReference type="EMBL" id="LR796470">
    <property type="protein sequence ID" value="CAB4146504.1"/>
    <property type="molecule type" value="Genomic_DNA"/>
</dbReference>
<accession>A0A6J5R6C8</accession>
<evidence type="ECO:0000313" key="9">
    <source>
        <dbReference type="EMBL" id="CAB4213922.1"/>
    </source>
</evidence>
<dbReference type="EMBL" id="LR796881">
    <property type="protein sequence ID" value="CAB4172350.1"/>
    <property type="molecule type" value="Genomic_DNA"/>
</dbReference>
<dbReference type="EMBL" id="LR797060">
    <property type="protein sequence ID" value="CAB4183856.1"/>
    <property type="molecule type" value="Genomic_DNA"/>
</dbReference>